<feature type="compositionally biased region" description="Pro residues" evidence="1">
    <location>
        <begin position="1"/>
        <end position="17"/>
    </location>
</feature>
<name>A0A919KKT1_9ACTN</name>
<dbReference type="Proteomes" id="UP000617734">
    <property type="component" value="Unassembled WGS sequence"/>
</dbReference>
<evidence type="ECO:0000313" key="2">
    <source>
        <dbReference type="EMBL" id="GHH60621.1"/>
    </source>
</evidence>
<feature type="compositionally biased region" description="Low complexity" evidence="1">
    <location>
        <begin position="93"/>
        <end position="117"/>
    </location>
</feature>
<evidence type="ECO:0000256" key="1">
    <source>
        <dbReference type="SAM" id="MobiDB-lite"/>
    </source>
</evidence>
<comment type="caution">
    <text evidence="2">The sequence shown here is derived from an EMBL/GenBank/DDBJ whole genome shotgun (WGS) entry which is preliminary data.</text>
</comment>
<organism evidence="2 3">
    <name type="scientific">Kitasatospora indigofera</name>
    <dbReference type="NCBI Taxonomy" id="67307"/>
    <lineage>
        <taxon>Bacteria</taxon>
        <taxon>Bacillati</taxon>
        <taxon>Actinomycetota</taxon>
        <taxon>Actinomycetes</taxon>
        <taxon>Kitasatosporales</taxon>
        <taxon>Streptomycetaceae</taxon>
        <taxon>Kitasatospora</taxon>
    </lineage>
</organism>
<dbReference type="GeneID" id="95351096"/>
<accession>A0A919KKT1</accession>
<sequence>MTDPRPGPPNPGYPPPNTIKGSAGLQYGAHGVQVNVPAPAGLGRGVVTMLVLASAVMLAGGLFSLVKLFGPSGDPLPSSPQPVAPNPGPTGAAPVPDGSSGPVGASPPAAAPSAAAQGVRWQGRVRMSLLGLRLDAAPPSAGGGDSADLQLNPLDGLITGTSGPAGLGNLVLWTGRGTPTARQCADSISQDGASYLQVAEGSVLCVGTRAGRTALVTITSLGTDFVNGGTADVIVWSEISGRS</sequence>
<proteinExistence type="predicted"/>
<feature type="compositionally biased region" description="Pro residues" evidence="1">
    <location>
        <begin position="77"/>
        <end position="88"/>
    </location>
</feature>
<reference evidence="2" key="1">
    <citation type="journal article" date="2014" name="Int. J. Syst. Evol. Microbiol.">
        <title>Complete genome sequence of Corynebacterium casei LMG S-19264T (=DSM 44701T), isolated from a smear-ripened cheese.</title>
        <authorList>
            <consortium name="US DOE Joint Genome Institute (JGI-PGF)"/>
            <person name="Walter F."/>
            <person name="Albersmeier A."/>
            <person name="Kalinowski J."/>
            <person name="Ruckert C."/>
        </authorList>
    </citation>
    <scope>NUCLEOTIDE SEQUENCE</scope>
    <source>
        <strain evidence="2">JCM 4646</strain>
    </source>
</reference>
<gene>
    <name evidence="2" type="ORF">GCM10018781_05660</name>
</gene>
<dbReference type="EMBL" id="BNBO01000002">
    <property type="protein sequence ID" value="GHH60621.1"/>
    <property type="molecule type" value="Genomic_DNA"/>
</dbReference>
<evidence type="ECO:0000313" key="3">
    <source>
        <dbReference type="Proteomes" id="UP000617734"/>
    </source>
</evidence>
<dbReference type="RefSeq" id="WP_190209139.1">
    <property type="nucleotide sequence ID" value="NZ_BNBO01000002.1"/>
</dbReference>
<keyword evidence="3" id="KW-1185">Reference proteome</keyword>
<feature type="region of interest" description="Disordered" evidence="1">
    <location>
        <begin position="1"/>
        <end position="22"/>
    </location>
</feature>
<dbReference type="AlphaFoldDB" id="A0A919KKT1"/>
<reference evidence="2" key="2">
    <citation type="submission" date="2020-09" db="EMBL/GenBank/DDBJ databases">
        <authorList>
            <person name="Sun Q."/>
            <person name="Ohkuma M."/>
        </authorList>
    </citation>
    <scope>NUCLEOTIDE SEQUENCE</scope>
    <source>
        <strain evidence="2">JCM 4646</strain>
    </source>
</reference>
<feature type="region of interest" description="Disordered" evidence="1">
    <location>
        <begin position="76"/>
        <end position="117"/>
    </location>
</feature>
<protein>
    <submittedName>
        <fullName evidence="2">Uncharacterized protein</fullName>
    </submittedName>
</protein>